<evidence type="ECO:0000313" key="5">
    <source>
        <dbReference type="Proteomes" id="UP001145742"/>
    </source>
</evidence>
<keyword evidence="2" id="KW-0812">Transmembrane</keyword>
<feature type="signal peptide" evidence="3">
    <location>
        <begin position="1"/>
        <end position="24"/>
    </location>
</feature>
<organism evidence="4 5">
    <name type="scientific">Willisornis vidua</name>
    <name type="common">Xingu scale-backed antbird</name>
    <dbReference type="NCBI Taxonomy" id="1566151"/>
    <lineage>
        <taxon>Eukaryota</taxon>
        <taxon>Metazoa</taxon>
        <taxon>Chordata</taxon>
        <taxon>Craniata</taxon>
        <taxon>Vertebrata</taxon>
        <taxon>Euteleostomi</taxon>
        <taxon>Archelosauria</taxon>
        <taxon>Archosauria</taxon>
        <taxon>Dinosauria</taxon>
        <taxon>Saurischia</taxon>
        <taxon>Theropoda</taxon>
        <taxon>Coelurosauria</taxon>
        <taxon>Aves</taxon>
        <taxon>Neognathae</taxon>
        <taxon>Neoaves</taxon>
        <taxon>Telluraves</taxon>
        <taxon>Australaves</taxon>
        <taxon>Passeriformes</taxon>
        <taxon>Thamnophilidae</taxon>
        <taxon>Willisornis</taxon>
    </lineage>
</organism>
<feature type="chain" id="PRO_5046812496" evidence="3">
    <location>
        <begin position="25"/>
        <end position="180"/>
    </location>
</feature>
<protein>
    <submittedName>
        <fullName evidence="4">Uncharacterized protein</fullName>
    </submittedName>
</protein>
<gene>
    <name evidence="4" type="ORF">WISP_55114</name>
</gene>
<dbReference type="EMBL" id="WHWB01033540">
    <property type="protein sequence ID" value="KAJ7419236.1"/>
    <property type="molecule type" value="Genomic_DNA"/>
</dbReference>
<keyword evidence="3" id="KW-0732">Signal</keyword>
<keyword evidence="5" id="KW-1185">Reference proteome</keyword>
<proteinExistence type="predicted"/>
<comment type="caution">
    <text evidence="4">The sequence shown here is derived from an EMBL/GenBank/DDBJ whole genome shotgun (WGS) entry which is preliminary data.</text>
</comment>
<feature type="region of interest" description="Disordered" evidence="1">
    <location>
        <begin position="92"/>
        <end position="180"/>
    </location>
</feature>
<accession>A0ABQ9DF90</accession>
<reference evidence="4" key="1">
    <citation type="submission" date="2019-10" db="EMBL/GenBank/DDBJ databases">
        <authorList>
            <person name="Soares A.E.R."/>
            <person name="Aleixo A."/>
            <person name="Schneider P."/>
            <person name="Miyaki C.Y."/>
            <person name="Schneider M.P."/>
            <person name="Mello C."/>
            <person name="Vasconcelos A.T.R."/>
        </authorList>
    </citation>
    <scope>NUCLEOTIDE SEQUENCE</scope>
    <source>
        <tissue evidence="4">Muscle</tissue>
    </source>
</reference>
<evidence type="ECO:0000256" key="3">
    <source>
        <dbReference type="SAM" id="SignalP"/>
    </source>
</evidence>
<dbReference type="Proteomes" id="UP001145742">
    <property type="component" value="Unassembled WGS sequence"/>
</dbReference>
<keyword evidence="2" id="KW-1133">Transmembrane helix</keyword>
<evidence type="ECO:0000256" key="2">
    <source>
        <dbReference type="SAM" id="Phobius"/>
    </source>
</evidence>
<keyword evidence="2" id="KW-0472">Membrane</keyword>
<feature type="transmembrane region" description="Helical" evidence="2">
    <location>
        <begin position="48"/>
        <end position="72"/>
    </location>
</feature>
<name>A0ABQ9DF90_9PASS</name>
<evidence type="ECO:0000313" key="4">
    <source>
        <dbReference type="EMBL" id="KAJ7419236.1"/>
    </source>
</evidence>
<evidence type="ECO:0000256" key="1">
    <source>
        <dbReference type="SAM" id="MobiDB-lite"/>
    </source>
</evidence>
<sequence length="180" mass="19648">MATQGISWLLRLYVLLLLASTLDPSSYPPRDTVPLDVLLEDLEQQDSLGILEVLSWSCSALGVLINGVFLGWHIGKRLKRHWREEKGHAALGTQGNLLPGTLLVPEADPLTSGETRPDEEVPAPLLSSECIAGGEDKKEKGDLEEEETPLLPSTMDPWLQHGPSPHPPAQRNQAAHAHLP</sequence>